<dbReference type="GO" id="GO:0000166">
    <property type="term" value="F:nucleotide binding"/>
    <property type="evidence" value="ECO:0007669"/>
    <property type="project" value="UniProtKB-KW"/>
</dbReference>
<evidence type="ECO:0000256" key="11">
    <source>
        <dbReference type="ARBA" id="ARBA00023136"/>
    </source>
</evidence>
<feature type="region of interest" description="Disordered" evidence="12">
    <location>
        <begin position="1"/>
        <end position="29"/>
    </location>
</feature>
<feature type="domain" description="Fringe-like glycosyltransferase" evidence="13">
    <location>
        <begin position="531"/>
        <end position="604"/>
    </location>
</feature>
<comment type="subcellular location">
    <subcellularLocation>
        <location evidence="1">Membrane</location>
        <topology evidence="1">Single-pass type II membrane protein</topology>
    </subcellularLocation>
</comment>
<comment type="caution">
    <text evidence="14">The sequence shown here is derived from an EMBL/GenBank/DDBJ whole genome shotgun (WGS) entry which is preliminary data.</text>
</comment>
<comment type="similarity">
    <text evidence="3">Belongs to the glycosyltransferase 31 family. Beta3-Gal-T subfamily.</text>
</comment>
<keyword evidence="9" id="KW-0735">Signal-anchor</keyword>
<keyword evidence="5" id="KW-0328">Glycosyltransferase</keyword>
<keyword evidence="6 14" id="KW-0808">Transferase</keyword>
<comment type="pathway">
    <text evidence="2">Protein modification; protein glycosylation.</text>
</comment>
<dbReference type="EMBL" id="QGDH01000013">
    <property type="protein sequence ID" value="RAR15300.1"/>
    <property type="molecule type" value="Genomic_DNA"/>
</dbReference>
<evidence type="ECO:0000256" key="5">
    <source>
        <dbReference type="ARBA" id="ARBA00022676"/>
    </source>
</evidence>
<dbReference type="GO" id="GO:0016263">
    <property type="term" value="F:glycoprotein-N-acetylgalactosamine 3-beta-galactosyltransferase activity"/>
    <property type="evidence" value="ECO:0007669"/>
    <property type="project" value="UniProtKB-EC"/>
</dbReference>
<evidence type="ECO:0000313" key="14">
    <source>
        <dbReference type="EMBL" id="RAR15300.1"/>
    </source>
</evidence>
<sequence>MGKFKHYMRSVRDRFSHPRSTASNSSSLSSTIGSRLLSADTNMHGRSSTTIFTSAASCSQTLIPSPTPNFYRRLRTEPMSSASAAFPPKERGAGAQRISLDAHALLEVNMALLGFAKKLPLEDLRMIGHAPAIPHLSKSAHPQDEHERGALDAIATESLTRSETLSLASTVGDSSSSCVLNTLLRAGHEQNQRQCRDAEAIGMDEASTLSLDTVGGDWKWSIAEFSGWHMSGEAARGGGSNHEATPQTPVDQREVATCPPTAHLKPALSFALRSADSCDLFLESIGLPIPNESSFGISDEHFDELPDWSEVENDSRYNYLENRKAFQWPATASTTSSFSATCRSEIQKVTEAAKIATFEPMSDEDFTALPDWSDVEDDAEHSEFVEEQLRSRSQAPVHKAKTKSFFPPLETKAANSIELDYCQNFPTKLLDEVQVVLKVASDGAHETKAHLNTVSSCITNLIIVGDRDERLGDRQVIDILAELPKSYQKDNLDFQSYVDQKKAHEGGETVKGQQRSFKLDRFKYLPMVDKAYISNPNAKWFVFVESDVYFFWDTLFRLLSQLDPADPHYMGEPHKGSEGRYFAYGGAGIVLSQGLVKKLIPPKTVGSTEIPRENRLSVRYENWVKEEQRGDAVLAYAIQNATGLKLEPMHPTFASDKIKDAVTTKDRWCVPLLSLHQVKPQQMEDLWKWERTRPYNTKPFTYSSFLSYTHSFLSQGPSREWWDNLSTAPVPNDRPAHHNAGSCGSECANDNNCLQWSYSQTVCRHADYIKLGDAVDRENGGQGEFVSGWDTGKLRGMGFGVENQNGQREFYEGCMEATWLTPQAG</sequence>
<reference evidence="15" key="1">
    <citation type="submission" date="2018-05" db="EMBL/GenBank/DDBJ databases">
        <title>Draft genome sequence of Stemphylium lycopersici strain CIDEFI 213.</title>
        <authorList>
            <person name="Medina R."/>
            <person name="Franco M.E.E."/>
            <person name="Lucentini C.G."/>
            <person name="Saparrat M.C.N."/>
            <person name="Balatti P.A."/>
        </authorList>
    </citation>
    <scope>NUCLEOTIDE SEQUENCE [LARGE SCALE GENOMIC DNA]</scope>
    <source>
        <strain evidence="15">CIDEFI 213</strain>
    </source>
</reference>
<keyword evidence="7" id="KW-0812">Transmembrane</keyword>
<keyword evidence="15" id="KW-1185">Reference proteome</keyword>
<keyword evidence="11" id="KW-0472">Membrane</keyword>
<name>A0A364NDE8_STELY</name>
<dbReference type="EC" id="2.4.1.122" evidence="4"/>
<protein>
    <recommendedName>
        <fullName evidence="4">N-acetylgalactosaminide beta-1,3-galactosyltransferase</fullName>
        <ecNumber evidence="4">2.4.1.122</ecNumber>
    </recommendedName>
</protein>
<proteinExistence type="inferred from homology"/>
<evidence type="ECO:0000313" key="15">
    <source>
        <dbReference type="Proteomes" id="UP000249619"/>
    </source>
</evidence>
<evidence type="ECO:0000256" key="10">
    <source>
        <dbReference type="ARBA" id="ARBA00022989"/>
    </source>
</evidence>
<keyword evidence="10" id="KW-1133">Transmembrane helix</keyword>
<dbReference type="Proteomes" id="UP000249619">
    <property type="component" value="Unassembled WGS sequence"/>
</dbReference>
<dbReference type="InterPro" id="IPR026050">
    <property type="entry name" value="C1GALT1/C1GALT1_chp1"/>
</dbReference>
<feature type="compositionally biased region" description="Low complexity" evidence="12">
    <location>
        <begin position="20"/>
        <end position="29"/>
    </location>
</feature>
<evidence type="ECO:0000256" key="1">
    <source>
        <dbReference type="ARBA" id="ARBA00004606"/>
    </source>
</evidence>
<dbReference type="Gene3D" id="3.90.550.50">
    <property type="match status" value="1"/>
</dbReference>
<dbReference type="PANTHER" id="PTHR23033:SF43">
    <property type="entry name" value="APPLE DOMAIN-CONTAINING PROTEIN"/>
    <property type="match status" value="1"/>
</dbReference>
<dbReference type="GO" id="GO:0016020">
    <property type="term" value="C:membrane"/>
    <property type="evidence" value="ECO:0007669"/>
    <property type="project" value="UniProtKB-SubCell"/>
</dbReference>
<evidence type="ECO:0000256" key="9">
    <source>
        <dbReference type="ARBA" id="ARBA00022968"/>
    </source>
</evidence>
<gene>
    <name evidence="14" type="ORF">DDE83_001334</name>
</gene>
<keyword evidence="8" id="KW-0547">Nucleotide-binding</keyword>
<organism evidence="14 15">
    <name type="scientific">Stemphylium lycopersici</name>
    <name type="common">Tomato gray leaf spot disease fungus</name>
    <name type="synonym">Thyrospora lycopersici</name>
    <dbReference type="NCBI Taxonomy" id="183478"/>
    <lineage>
        <taxon>Eukaryota</taxon>
        <taxon>Fungi</taxon>
        <taxon>Dikarya</taxon>
        <taxon>Ascomycota</taxon>
        <taxon>Pezizomycotina</taxon>
        <taxon>Dothideomycetes</taxon>
        <taxon>Pleosporomycetidae</taxon>
        <taxon>Pleosporales</taxon>
        <taxon>Pleosporineae</taxon>
        <taxon>Pleosporaceae</taxon>
        <taxon>Stemphylium</taxon>
    </lineage>
</organism>
<dbReference type="Pfam" id="PF02434">
    <property type="entry name" value="Fringe"/>
    <property type="match status" value="1"/>
</dbReference>
<dbReference type="AlphaFoldDB" id="A0A364NDE8"/>
<evidence type="ECO:0000256" key="7">
    <source>
        <dbReference type="ARBA" id="ARBA00022692"/>
    </source>
</evidence>
<evidence type="ECO:0000256" key="12">
    <source>
        <dbReference type="SAM" id="MobiDB-lite"/>
    </source>
</evidence>
<accession>A0A364NDE8</accession>
<dbReference type="STRING" id="183478.A0A364NDE8"/>
<evidence type="ECO:0000256" key="6">
    <source>
        <dbReference type="ARBA" id="ARBA00022679"/>
    </source>
</evidence>
<evidence type="ECO:0000256" key="2">
    <source>
        <dbReference type="ARBA" id="ARBA00004922"/>
    </source>
</evidence>
<evidence type="ECO:0000256" key="4">
    <source>
        <dbReference type="ARBA" id="ARBA00012557"/>
    </source>
</evidence>
<evidence type="ECO:0000256" key="8">
    <source>
        <dbReference type="ARBA" id="ARBA00022741"/>
    </source>
</evidence>
<evidence type="ECO:0000256" key="3">
    <source>
        <dbReference type="ARBA" id="ARBA00006462"/>
    </source>
</evidence>
<dbReference type="PANTHER" id="PTHR23033">
    <property type="entry name" value="BETA1,3-GALACTOSYLTRANSFERASE"/>
    <property type="match status" value="1"/>
</dbReference>
<evidence type="ECO:0000259" key="13">
    <source>
        <dbReference type="Pfam" id="PF02434"/>
    </source>
</evidence>
<dbReference type="InterPro" id="IPR003378">
    <property type="entry name" value="Fringe-like_glycosylTrfase"/>
</dbReference>